<dbReference type="AlphaFoldDB" id="A0A847UEQ4"/>
<reference evidence="1" key="1">
    <citation type="submission" date="2019-12" db="EMBL/GenBank/DDBJ databases">
        <title>Whole-genome sequence of Halomicrobium mukohataei pws1.</title>
        <authorList>
            <person name="Verma D.K."/>
            <person name="Gopal K."/>
            <person name="Prasad E.S."/>
        </authorList>
    </citation>
    <scope>NUCLEOTIDE SEQUENCE</scope>
    <source>
        <strain evidence="1">Pws1</strain>
    </source>
</reference>
<name>A0A847UEQ4_9EURY</name>
<dbReference type="NCBIfam" id="TIGR04449">
    <property type="entry name" value="halocin_C8_dom"/>
    <property type="match status" value="1"/>
</dbReference>
<evidence type="ECO:0008006" key="3">
    <source>
        <dbReference type="Google" id="ProtNLM"/>
    </source>
</evidence>
<dbReference type="InterPro" id="IPR031033">
    <property type="entry name" value="Halocin_C8_dom"/>
</dbReference>
<accession>A0A847UEQ4</accession>
<organism evidence="1 2">
    <name type="scientific">Halomicrobium mukohataei</name>
    <dbReference type="NCBI Taxonomy" id="57705"/>
    <lineage>
        <taxon>Archaea</taxon>
        <taxon>Methanobacteriati</taxon>
        <taxon>Methanobacteriota</taxon>
        <taxon>Stenosarchaea group</taxon>
        <taxon>Halobacteria</taxon>
        <taxon>Halobacteriales</taxon>
        <taxon>Haloarculaceae</taxon>
        <taxon>Halomicrobium</taxon>
    </lineage>
</organism>
<protein>
    <recommendedName>
        <fullName evidence="3">Halocin C8</fullName>
    </recommendedName>
</protein>
<proteinExistence type="predicted"/>
<dbReference type="RefSeq" id="WP_170093409.1">
    <property type="nucleotide sequence ID" value="NZ_WOYG01000001.1"/>
</dbReference>
<gene>
    <name evidence="1" type="ORF">GOC74_06510</name>
</gene>
<dbReference type="Proteomes" id="UP000608662">
    <property type="component" value="Unassembled WGS sequence"/>
</dbReference>
<dbReference type="EMBL" id="WOYG01000001">
    <property type="protein sequence ID" value="NLV09578.1"/>
    <property type="molecule type" value="Genomic_DNA"/>
</dbReference>
<evidence type="ECO:0000313" key="2">
    <source>
        <dbReference type="Proteomes" id="UP000608662"/>
    </source>
</evidence>
<evidence type="ECO:0000313" key="1">
    <source>
        <dbReference type="EMBL" id="NLV09578.1"/>
    </source>
</evidence>
<comment type="caution">
    <text evidence="1">The sequence shown here is derived from an EMBL/GenBank/DDBJ whole genome shotgun (WGS) entry which is preliminary data.</text>
</comment>
<sequence length="169" mass="17962">MSQLGAGALSAGLVSSASGAVAADSSPIVEEIEDNHKHGHIRAAKNRSEYVELRERLEKDIIDLAGQNKIEIKNEDATVYEVVQQQGEIRVQDQNKYVGDINCSQCKEIAEIARMVGCSATSGAICMIVTAKTIVGPIACALAVGAICWINLKYGPTTPEDICEIGDAC</sequence>